<keyword evidence="2" id="KW-0812">Transmembrane</keyword>
<feature type="transmembrane region" description="Helical" evidence="2">
    <location>
        <begin position="787"/>
        <end position="812"/>
    </location>
</feature>
<feature type="transmembrane region" description="Helical" evidence="2">
    <location>
        <begin position="870"/>
        <end position="893"/>
    </location>
</feature>
<dbReference type="eggNOG" id="COG0697">
    <property type="taxonomic scope" value="Bacteria"/>
</dbReference>
<feature type="transmembrane region" description="Helical" evidence="2">
    <location>
        <begin position="745"/>
        <end position="766"/>
    </location>
</feature>
<feature type="transmembrane region" description="Helical" evidence="2">
    <location>
        <begin position="631"/>
        <end position="652"/>
    </location>
</feature>
<keyword evidence="2" id="KW-1133">Transmembrane helix</keyword>
<dbReference type="AlphaFoldDB" id="A0A078KU97"/>
<reference evidence="4 5" key="1">
    <citation type="submission" date="2014-06" db="EMBL/GenBank/DDBJ databases">
        <authorList>
            <person name="Urmite Genomes Urmite Genomes"/>
        </authorList>
    </citation>
    <scope>NUCLEOTIDE SEQUENCE [LARGE SCALE GENOMIC DNA]</scope>
</reference>
<dbReference type="EMBL" id="CCSB01000001">
    <property type="protein sequence ID" value="CDZ76562.1"/>
    <property type="molecule type" value="Genomic_DNA"/>
</dbReference>
<dbReference type="InterPro" id="IPR027628">
    <property type="entry name" value="DotA_TraY"/>
</dbReference>
<evidence type="ECO:0000313" key="5">
    <source>
        <dbReference type="Proteomes" id="UP000044071"/>
    </source>
</evidence>
<dbReference type="InterPro" id="IPR021528">
    <property type="entry name" value="DotA"/>
</dbReference>
<name>A0A078KU97_9GAMM</name>
<feature type="signal peptide" evidence="3">
    <location>
        <begin position="1"/>
        <end position="19"/>
    </location>
</feature>
<feature type="transmembrane region" description="Helical" evidence="2">
    <location>
        <begin position="687"/>
        <end position="707"/>
    </location>
</feature>
<feature type="transmembrane region" description="Helical" evidence="2">
    <location>
        <begin position="63"/>
        <end position="83"/>
    </location>
</feature>
<proteinExistence type="predicted"/>
<keyword evidence="3" id="KW-0732">Signal</keyword>
<keyword evidence="2" id="KW-0472">Membrane</keyword>
<feature type="chain" id="PRO_5009744009" evidence="3">
    <location>
        <begin position="20"/>
        <end position="979"/>
    </location>
</feature>
<dbReference type="Proteomes" id="UP000044071">
    <property type="component" value="Unassembled WGS sequence"/>
</dbReference>
<sequence length="979" mass="103008">MKRIALGLLSFFLPAWAFAASSSSALSLAPPAGDYSVIFLGNIFGIVDGVLHGSGSQIMGNMFAVFNAAVLALGGIIIMYTLLVSTMNTAQEGQMLGQKWSSIWVPLRATLGLALLIPKTSGYCLMQIFVMWVIVQGIGAADKVWAAALSYLNRGGVIIAAQIAPSTSLSSGNGSVATGAAVILQGQVCMASVQAALQNALQSYLAAKNSSAGSSGPCMQTTSGVVTAMSQFCNSNSVPDFINTVNVTTVQTANPTSTTPYKVPMPNFGTGSIYASLNGVCGTIVWNPFSASSVQSIQNNISNVTSSEIQTVQQSRSIAIQQMYMDLATVARAMVQNNPSLNPPSSSPGSAAQNNFSTVAVQQYGVPFLSSGTPCSGIDAQCTTWGPVPNNSSSPLFNGTEFQGAITDYNGIMMPTLNLVQQAQSNTNANNLRNFIQQANSQGWMMAGGYFFNLSQLNAASINSSNLTDTNTGLDSSTIDTSNLSASFVGGTGCSTTAPFNNLCTWLSGNQGTVSTIITAINGSTAGNNPIPANVSPTAHQAVGSLGSSTATGYINNSVMVNLPGQPGMAPPSFAMKFNFDINLGQYKLQPQSFPCGEFGIWPIKFCLGAILGGIFYNLIILNVFNLFLSILAPFINVIIQSFLAAPLLAIAQIFQQSVAIIQQPAVNPVIALANMGVNYINYANEVWILLIGLSATPLITIVLPLILLIMPLLLAWLGVMVAIGFITAYYIPFLPYMIFTFGSIAWLMAVIEAMVAAPIVALGVTHPEGHDAFGKGEQALMILMNVFLRPSMMIIGFIGAISLSYVSVWVINAGFSNAMSFVQGTVTGTQWNYSYTQSQNVFSNTSQNPTSSQIAMAQANNFSSMNTGYSGWAGIYGFFFSVVVYTTMYVTVVQKSYTLITYLPDKVLRWIGGQAESLGEQSNQWAEESKKQVETGGEQTQNKSQARDSAMGGKVMEGAAGLKKKLGGGGGSSVGGGG</sequence>
<gene>
    <name evidence="4" type="ORF">BN59_00836</name>
</gene>
<evidence type="ECO:0000313" key="4">
    <source>
        <dbReference type="EMBL" id="CDZ76562.1"/>
    </source>
</evidence>
<dbReference type="NCBIfam" id="NF033886">
    <property type="entry name" value="T4SS_DotA"/>
    <property type="match status" value="1"/>
</dbReference>
<feature type="transmembrane region" description="Helical" evidence="2">
    <location>
        <begin position="659"/>
        <end position="681"/>
    </location>
</feature>
<protein>
    <submittedName>
        <fullName evidence="4">Phagosome trafficking protein DotA</fullName>
    </submittedName>
</protein>
<feature type="transmembrane region" description="Helical" evidence="2">
    <location>
        <begin position="35"/>
        <end position="51"/>
    </location>
</feature>
<evidence type="ECO:0000256" key="1">
    <source>
        <dbReference type="SAM" id="MobiDB-lite"/>
    </source>
</evidence>
<feature type="transmembrane region" description="Helical" evidence="2">
    <location>
        <begin position="714"/>
        <end position="733"/>
    </location>
</feature>
<evidence type="ECO:0000256" key="2">
    <source>
        <dbReference type="SAM" id="Phobius"/>
    </source>
</evidence>
<dbReference type="STRING" id="1034943.BN59_00836"/>
<evidence type="ECO:0000256" key="3">
    <source>
        <dbReference type="SAM" id="SignalP"/>
    </source>
</evidence>
<feature type="transmembrane region" description="Helical" evidence="2">
    <location>
        <begin position="606"/>
        <end position="625"/>
    </location>
</feature>
<dbReference type="NCBIfam" id="TIGR04346">
    <property type="entry name" value="DotA_TraY"/>
    <property type="match status" value="2"/>
</dbReference>
<accession>A0A078KU97</accession>
<organism evidence="4 5">
    <name type="scientific">Legionella massiliensis</name>
    <dbReference type="NCBI Taxonomy" id="1034943"/>
    <lineage>
        <taxon>Bacteria</taxon>
        <taxon>Pseudomonadati</taxon>
        <taxon>Pseudomonadota</taxon>
        <taxon>Gammaproteobacteria</taxon>
        <taxon>Legionellales</taxon>
        <taxon>Legionellaceae</taxon>
        <taxon>Legionella</taxon>
    </lineage>
</organism>
<dbReference type="Pfam" id="PF11388">
    <property type="entry name" value="DotA"/>
    <property type="match status" value="1"/>
</dbReference>
<feature type="region of interest" description="Disordered" evidence="1">
    <location>
        <begin position="920"/>
        <end position="954"/>
    </location>
</feature>
<keyword evidence="5" id="KW-1185">Reference proteome</keyword>